<evidence type="ECO:0000313" key="2">
    <source>
        <dbReference type="EMBL" id="MFC6953693.1"/>
    </source>
</evidence>
<protein>
    <submittedName>
        <fullName evidence="2">Uncharacterized protein</fullName>
    </submittedName>
</protein>
<reference evidence="2 3" key="1">
    <citation type="journal article" date="2019" name="Int. J. Syst. Evol. Microbiol.">
        <title>The Global Catalogue of Microorganisms (GCM) 10K type strain sequencing project: providing services to taxonomists for standard genome sequencing and annotation.</title>
        <authorList>
            <consortium name="The Broad Institute Genomics Platform"/>
            <consortium name="The Broad Institute Genome Sequencing Center for Infectious Disease"/>
            <person name="Wu L."/>
            <person name="Ma J."/>
        </authorList>
    </citation>
    <scope>NUCLEOTIDE SEQUENCE [LARGE SCALE GENOMIC DNA]</scope>
    <source>
        <strain evidence="2 3">GX26</strain>
    </source>
</reference>
<dbReference type="AlphaFoldDB" id="A0ABD5VFQ2"/>
<evidence type="ECO:0000256" key="1">
    <source>
        <dbReference type="SAM" id="MobiDB-lite"/>
    </source>
</evidence>
<dbReference type="PROSITE" id="PS51257">
    <property type="entry name" value="PROKAR_LIPOPROTEIN"/>
    <property type="match status" value="1"/>
</dbReference>
<sequence length="179" mass="18934">MNRRTLLGTATSALASVALAGCLTDDEPGAPTTDRSATPDDTATTRSGSETTGRSTTPADTTDDDSNWWSEAANEPDPSKDVILGNDGEDGVAHTVDLEVYREATGTVVHDQSHEISAGGEIVAYDTADANPDGVEAFRITCTFEDQTETVTIETSECYGWAEFVVSAEDELRGTYAIC</sequence>
<dbReference type="EMBL" id="JBHSXN010000002">
    <property type="protein sequence ID" value="MFC6953693.1"/>
    <property type="molecule type" value="Genomic_DNA"/>
</dbReference>
<comment type="caution">
    <text evidence="2">The sequence shown here is derived from an EMBL/GenBank/DDBJ whole genome shotgun (WGS) entry which is preliminary data.</text>
</comment>
<organism evidence="2 3">
    <name type="scientific">Halorubellus litoreus</name>
    <dbReference type="NCBI Taxonomy" id="755308"/>
    <lineage>
        <taxon>Archaea</taxon>
        <taxon>Methanobacteriati</taxon>
        <taxon>Methanobacteriota</taxon>
        <taxon>Stenosarchaea group</taxon>
        <taxon>Halobacteria</taxon>
        <taxon>Halobacteriales</taxon>
        <taxon>Halorubellaceae</taxon>
        <taxon>Halorubellus</taxon>
    </lineage>
</organism>
<dbReference type="RefSeq" id="WP_336350646.1">
    <property type="nucleotide sequence ID" value="NZ_JAZAQL010000002.1"/>
</dbReference>
<dbReference type="Proteomes" id="UP001596395">
    <property type="component" value="Unassembled WGS sequence"/>
</dbReference>
<evidence type="ECO:0000313" key="3">
    <source>
        <dbReference type="Proteomes" id="UP001596395"/>
    </source>
</evidence>
<accession>A0ABD5VFQ2</accession>
<gene>
    <name evidence="2" type="ORF">ACFQGB_12540</name>
</gene>
<feature type="compositionally biased region" description="Low complexity" evidence="1">
    <location>
        <begin position="42"/>
        <end position="60"/>
    </location>
</feature>
<proteinExistence type="predicted"/>
<name>A0ABD5VFQ2_9EURY</name>
<keyword evidence="3" id="KW-1185">Reference proteome</keyword>
<feature type="region of interest" description="Disordered" evidence="1">
    <location>
        <begin position="24"/>
        <end position="85"/>
    </location>
</feature>